<feature type="transmembrane region" description="Helical" evidence="2">
    <location>
        <begin position="166"/>
        <end position="183"/>
    </location>
</feature>
<feature type="compositionally biased region" description="Basic and acidic residues" evidence="1">
    <location>
        <begin position="145"/>
        <end position="158"/>
    </location>
</feature>
<evidence type="ECO:0000256" key="2">
    <source>
        <dbReference type="SAM" id="Phobius"/>
    </source>
</evidence>
<feature type="region of interest" description="Disordered" evidence="1">
    <location>
        <begin position="133"/>
        <end position="158"/>
    </location>
</feature>
<protein>
    <submittedName>
        <fullName evidence="3">Uncharacterized protein</fullName>
    </submittedName>
</protein>
<evidence type="ECO:0000256" key="1">
    <source>
        <dbReference type="SAM" id="MobiDB-lite"/>
    </source>
</evidence>
<keyword evidence="4" id="KW-1185">Reference proteome</keyword>
<keyword evidence="2" id="KW-1133">Transmembrane helix</keyword>
<keyword evidence="2" id="KW-0472">Membrane</keyword>
<comment type="caution">
    <text evidence="3">The sequence shown here is derived from an EMBL/GenBank/DDBJ whole genome shotgun (WGS) entry which is preliminary data.</text>
</comment>
<proteinExistence type="predicted"/>
<sequence length="197" mass="23366">MVEIRLKKNNSVCEFRLDFNEIKLPDDINILKDLEKETENSIYHLKRSNEEIKEFDPEGNDEDLFLALNENKFSLSRKEERLRLIRSKIQNIESLCDTGNVKTVQTYLLNSKNEDAKTDVLDDESCETDDKNISLENYDQPNDSFSKENDTNHIPENTDQRDSQKILFFPILLLWLLLILLYMHRYIFIQNLKISIF</sequence>
<dbReference type="Proteomes" id="UP000008553">
    <property type="component" value="Unassembled WGS sequence"/>
</dbReference>
<dbReference type="EMBL" id="AABL01001918">
    <property type="protein sequence ID" value="EAA17952.1"/>
    <property type="molecule type" value="Genomic_DNA"/>
</dbReference>
<dbReference type="InterPro" id="IPR038966">
    <property type="entry name" value="TMA17"/>
</dbReference>
<organism evidence="3 4">
    <name type="scientific">Plasmodium yoelii yoelii</name>
    <dbReference type="NCBI Taxonomy" id="73239"/>
    <lineage>
        <taxon>Eukaryota</taxon>
        <taxon>Sar</taxon>
        <taxon>Alveolata</taxon>
        <taxon>Apicomplexa</taxon>
        <taxon>Aconoidasida</taxon>
        <taxon>Haemosporida</taxon>
        <taxon>Plasmodiidae</taxon>
        <taxon>Plasmodium</taxon>
        <taxon>Plasmodium (Vinckeia)</taxon>
    </lineage>
</organism>
<name>Q7RCC7_PLAYO</name>
<accession>Q7RCC7</accession>
<reference evidence="3 4" key="1">
    <citation type="journal article" date="2002" name="Nature">
        <title>Genome sequence and comparative analysis of the model rodent malaria parasite Plasmodium yoelii yoelii.</title>
        <authorList>
            <person name="Carlton J.M."/>
            <person name="Angiuoli S.V."/>
            <person name="Suh B.B."/>
            <person name="Kooij T.W."/>
            <person name="Pertea M."/>
            <person name="Silva J.C."/>
            <person name="Ermolaeva M.D."/>
            <person name="Allen J.E."/>
            <person name="Selengut J.D."/>
            <person name="Koo H.L."/>
            <person name="Peterson J.D."/>
            <person name="Pop M."/>
            <person name="Kosack D.S."/>
            <person name="Shumway M.F."/>
            <person name="Bidwell S.L."/>
            <person name="Shallom S.J."/>
            <person name="van Aken S.E."/>
            <person name="Riedmuller S.B."/>
            <person name="Feldblyum T.V."/>
            <person name="Cho J.K."/>
            <person name="Quackenbush J."/>
            <person name="Sedegah M."/>
            <person name="Shoaibi A."/>
            <person name="Cummings L.M."/>
            <person name="Florens L."/>
            <person name="Yates J.R."/>
            <person name="Raine J.D."/>
            <person name="Sinden R.E."/>
            <person name="Harris M.A."/>
            <person name="Cunningham D.A."/>
            <person name="Preiser P.R."/>
            <person name="Bergman L.W."/>
            <person name="Vaidya A.B."/>
            <person name="van Lin L.H."/>
            <person name="Janse C.J."/>
            <person name="Waters A.P."/>
            <person name="Smith H.O."/>
            <person name="White O.R."/>
            <person name="Salzberg S.L."/>
            <person name="Venter J.C."/>
            <person name="Fraser C.M."/>
            <person name="Hoffman S.L."/>
            <person name="Gardner M.J."/>
            <person name="Carucci D.J."/>
        </authorList>
    </citation>
    <scope>NUCLEOTIDE SEQUENCE [LARGE SCALE GENOMIC DNA]</scope>
    <source>
        <strain evidence="3 4">17XNL</strain>
    </source>
</reference>
<keyword evidence="2" id="KW-0812">Transmembrane</keyword>
<dbReference type="PaxDb" id="73239-Q7RCC7"/>
<dbReference type="GO" id="GO:0030674">
    <property type="term" value="F:protein-macromolecule adaptor activity"/>
    <property type="evidence" value="ECO:0007669"/>
    <property type="project" value="TreeGrafter"/>
</dbReference>
<dbReference type="GO" id="GO:0070682">
    <property type="term" value="P:proteasome regulatory particle assembly"/>
    <property type="evidence" value="ECO:0007669"/>
    <property type="project" value="InterPro"/>
</dbReference>
<feature type="compositionally biased region" description="Polar residues" evidence="1">
    <location>
        <begin position="134"/>
        <end position="144"/>
    </location>
</feature>
<dbReference type="KEGG" id="pyo:PY17X_0619200"/>
<dbReference type="PANTHER" id="PTHR40422">
    <property type="entry name" value="TRANSLATION MACHINERY-ASSOCIATED PROTEIN 17"/>
    <property type="match status" value="1"/>
</dbReference>
<evidence type="ECO:0000313" key="3">
    <source>
        <dbReference type="EMBL" id="EAA17952.1"/>
    </source>
</evidence>
<dbReference type="InParanoid" id="Q7RCC7"/>
<gene>
    <name evidence="3" type="ORF">PY05857</name>
</gene>
<evidence type="ECO:0000313" key="4">
    <source>
        <dbReference type="Proteomes" id="UP000008553"/>
    </source>
</evidence>
<dbReference type="AlphaFoldDB" id="Q7RCC7"/>
<dbReference type="PANTHER" id="PTHR40422:SF1">
    <property type="entry name" value="TRANSLATION MACHINERY-ASSOCIATED PROTEIN 17"/>
    <property type="match status" value="1"/>
</dbReference>